<dbReference type="Pfam" id="PF00147">
    <property type="entry name" value="Fibrinogen_C"/>
    <property type="match status" value="1"/>
</dbReference>
<dbReference type="PANTHER" id="PTHR16146:SF46">
    <property type="entry name" value="INTELECTIN-1A-RELATED"/>
    <property type="match status" value="1"/>
</dbReference>
<keyword evidence="7" id="KW-1185">Reference proteome</keyword>
<sequence>MIKTPYVLILLYLSVYYSFGQVGIGTTAPDTSSILDITSTTQGFLAPRMTQNQRDAITSPAEGLLIYNLDSNCFQYYKGAVWSSCLGESQSNKLDCNSINSNGNYTVGVPLTIANTVTIDVLVNSYDTYNITTNTVNGYSFSASGTFSSLGVNTITLTGSGTPLAAQTDTFTIDFTGTSLTCNVDITAINYLANCLDYLNAGFTTDGIYTIDPDGAGGNPAYDCYCDMTNDGGGWTLVFNHDRTGGYWANNTEADEHNINAPGLTTNKYSILSKIDEIKNAASYEFRLHYPTLGLTNHWSQTFDPRSGTGGVFPVPGYTPISIDMNNNNWGGLEISINNTSYLNGSINVAWSYYAIGRKSVWNGGIPAANSATDRVRLFIR</sequence>
<evidence type="ECO:0000256" key="1">
    <source>
        <dbReference type="ARBA" id="ARBA00022723"/>
    </source>
</evidence>
<dbReference type="InterPro" id="IPR002181">
    <property type="entry name" value="Fibrinogen_a/b/g_C_dom"/>
</dbReference>
<dbReference type="InterPro" id="IPR014716">
    <property type="entry name" value="Fibrinogen_a/b/g_C_1"/>
</dbReference>
<dbReference type="EMBL" id="JAODOP010000001">
    <property type="protein sequence ID" value="MEF3832018.1"/>
    <property type="molecule type" value="Genomic_DNA"/>
</dbReference>
<protein>
    <submittedName>
        <fullName evidence="6">Fibrinogen-like YCDxxxxGGGW domain-containing protein</fullName>
    </submittedName>
</protein>
<name>A0ABU7XND2_9FLAO</name>
<dbReference type="Gene3D" id="3.90.215.10">
    <property type="entry name" value="Gamma Fibrinogen, chain A, domain 1"/>
    <property type="match status" value="1"/>
</dbReference>
<dbReference type="InterPro" id="IPR036056">
    <property type="entry name" value="Fibrinogen-like_C"/>
</dbReference>
<keyword evidence="4" id="KW-1015">Disulfide bond</keyword>
<keyword evidence="3" id="KW-0106">Calcium</keyword>
<feature type="domain" description="Fibrinogen C-terminal" evidence="5">
    <location>
        <begin position="186"/>
        <end position="241"/>
    </location>
</feature>
<evidence type="ECO:0000313" key="6">
    <source>
        <dbReference type="EMBL" id="MEF3832018.1"/>
    </source>
</evidence>
<proteinExistence type="predicted"/>
<evidence type="ECO:0000256" key="2">
    <source>
        <dbReference type="ARBA" id="ARBA00022734"/>
    </source>
</evidence>
<dbReference type="PROSITE" id="PS51406">
    <property type="entry name" value="FIBRINOGEN_C_2"/>
    <property type="match status" value="1"/>
</dbReference>
<gene>
    <name evidence="6" type="ORF">N1F79_02645</name>
</gene>
<evidence type="ECO:0000313" key="7">
    <source>
        <dbReference type="Proteomes" id="UP001337305"/>
    </source>
</evidence>
<evidence type="ECO:0000259" key="5">
    <source>
        <dbReference type="PROSITE" id="PS51406"/>
    </source>
</evidence>
<dbReference type="NCBIfam" id="NF040941">
    <property type="entry name" value="GGGWT_bact"/>
    <property type="match status" value="1"/>
</dbReference>
<dbReference type="Proteomes" id="UP001337305">
    <property type="component" value="Unassembled WGS sequence"/>
</dbReference>
<accession>A0ABU7XND2</accession>
<dbReference type="RefSeq" id="WP_303309011.1">
    <property type="nucleotide sequence ID" value="NZ_JAODOP010000001.1"/>
</dbReference>
<evidence type="ECO:0000256" key="3">
    <source>
        <dbReference type="ARBA" id="ARBA00022837"/>
    </source>
</evidence>
<evidence type="ECO:0000256" key="4">
    <source>
        <dbReference type="ARBA" id="ARBA00023157"/>
    </source>
</evidence>
<keyword evidence="2" id="KW-0430">Lectin</keyword>
<comment type="caution">
    <text evidence="6">The sequence shown here is derived from an EMBL/GenBank/DDBJ whole genome shotgun (WGS) entry which is preliminary data.</text>
</comment>
<organism evidence="6 7">
    <name type="scientific">Flavivirga spongiicola</name>
    <dbReference type="NCBI Taxonomy" id="421621"/>
    <lineage>
        <taxon>Bacteria</taxon>
        <taxon>Pseudomonadati</taxon>
        <taxon>Bacteroidota</taxon>
        <taxon>Flavobacteriia</taxon>
        <taxon>Flavobacteriales</taxon>
        <taxon>Flavobacteriaceae</taxon>
        <taxon>Flavivirga</taxon>
    </lineage>
</organism>
<keyword evidence="1" id="KW-0479">Metal-binding</keyword>
<dbReference type="SUPFAM" id="SSF56496">
    <property type="entry name" value="Fibrinogen C-terminal domain-like"/>
    <property type="match status" value="1"/>
</dbReference>
<reference evidence="6 7" key="1">
    <citation type="submission" date="2022-09" db="EMBL/GenBank/DDBJ databases">
        <title>Genome sequencing of Flavivirga sp. MEBiC05379.</title>
        <authorList>
            <person name="Oh H.-M."/>
            <person name="Kwon K.K."/>
            <person name="Park M.J."/>
            <person name="Yang S.-H."/>
        </authorList>
    </citation>
    <scope>NUCLEOTIDE SEQUENCE [LARGE SCALE GENOMIC DNA]</scope>
    <source>
        <strain evidence="6 7">MEBiC05379</strain>
    </source>
</reference>
<dbReference type="PANTHER" id="PTHR16146">
    <property type="entry name" value="INTELECTIN"/>
    <property type="match status" value="1"/>
</dbReference>